<organism evidence="4 5">
    <name type="scientific">Embleya hyalina</name>
    <dbReference type="NCBI Taxonomy" id="516124"/>
    <lineage>
        <taxon>Bacteria</taxon>
        <taxon>Bacillati</taxon>
        <taxon>Actinomycetota</taxon>
        <taxon>Actinomycetes</taxon>
        <taxon>Kitasatosporales</taxon>
        <taxon>Streptomycetaceae</taxon>
        <taxon>Embleya</taxon>
    </lineage>
</organism>
<dbReference type="InterPro" id="IPR003737">
    <property type="entry name" value="GlcNAc_PI_deacetylase-related"/>
</dbReference>
<keyword evidence="1" id="KW-0862">Zinc</keyword>
<dbReference type="Pfam" id="PF26607">
    <property type="entry name" value="DUF8189"/>
    <property type="match status" value="1"/>
</dbReference>
<dbReference type="InterPro" id="IPR058502">
    <property type="entry name" value="PLL-like_beta-prop"/>
</dbReference>
<comment type="caution">
    <text evidence="4">The sequence shown here is derived from an EMBL/GenBank/DDBJ whole genome shotgun (WGS) entry which is preliminary data.</text>
</comment>
<feature type="domain" description="PLL-like beta propeller" evidence="3">
    <location>
        <begin position="386"/>
        <end position="540"/>
    </location>
</feature>
<evidence type="ECO:0000313" key="5">
    <source>
        <dbReference type="Proteomes" id="UP000286931"/>
    </source>
</evidence>
<evidence type="ECO:0000256" key="2">
    <source>
        <dbReference type="SAM" id="MobiDB-lite"/>
    </source>
</evidence>
<feature type="region of interest" description="Disordered" evidence="2">
    <location>
        <begin position="229"/>
        <end position="258"/>
    </location>
</feature>
<sequence length="676" mass="71746">MAMIPGTGRFTAVVAVLAAAFTAAVVQLTGPYGSPTRYAPTLPIGIEALAPAPGVGGAVMQVVAHQDDDLYFMNPDIDRAVRAGTDNVTVFLTAGEADGRNGPGSRPDVRAYAAARNNGSRAAYAFMALGDRAARWERHSIRLRDGAHAEFDRLVDAPNIKLVFLNTRKEEGIGAKGRLRTLWNGQERELDTLAPLDEPAGGPYAYTRDGLIRSLTDLMRAQAPTVVRTLDPDPDRQKHDARHPAHADHNGVSDHQDHTAAARFTWEALRRYNTDRPAGAAAAIAYRGYYNERWPHNLEPAARERKDAVTRVYGWTDREHHCPGRADCGDLKVRDTASRSNWPQSTTYRFPDPGPVPVLGADGRSTAWSVLGGRITRWAEDGAGVWSAARDLGAPGDGELAPAPAVVRTADGRIRVFALRIGGADRADRDRLAIVTAIESTPGGDLGPWQDLGGPDDGATGLGPPVVRADGAGGLHLFARDRAKGIDTRYLPAGSTVWSPWRDLGGAEIVEGPTAVTRPDGRITVFGTAREGIRAWDVVGDRSGPPRTIAADHPVGPPAASVGADGRVTVGYRRAGTAEIAGTTEAGPDTWIPTAARTAAGAGYEPLWQLPRPDGTLLTSTRDAEGRPVLLGATPTPLVLDDRPTPTGATIALDGAGRTTALWLAANGTLHTTRLP</sequence>
<dbReference type="SUPFAM" id="SSF102588">
    <property type="entry name" value="LmbE-like"/>
    <property type="match status" value="1"/>
</dbReference>
<dbReference type="RefSeq" id="WP_126636497.1">
    <property type="nucleotide sequence ID" value="NZ_BIFH01000015.1"/>
</dbReference>
<protein>
    <recommendedName>
        <fullName evidence="3">PLL-like beta propeller domain-containing protein</fullName>
    </recommendedName>
</protein>
<dbReference type="Proteomes" id="UP000286931">
    <property type="component" value="Unassembled WGS sequence"/>
</dbReference>
<reference evidence="4 5" key="1">
    <citation type="submission" date="2018-12" db="EMBL/GenBank/DDBJ databases">
        <title>Draft genome sequence of Embleya hyalina NBRC 13850T.</title>
        <authorList>
            <person name="Komaki H."/>
            <person name="Hosoyama A."/>
            <person name="Kimura A."/>
            <person name="Ichikawa N."/>
            <person name="Tamura T."/>
        </authorList>
    </citation>
    <scope>NUCLEOTIDE SEQUENCE [LARGE SCALE GENOMIC DNA]</scope>
    <source>
        <strain evidence="4 5">NBRC 13850</strain>
    </source>
</reference>
<dbReference type="PANTHER" id="PTHR12993">
    <property type="entry name" value="N-ACETYLGLUCOSAMINYL-PHOSPHATIDYLINOSITOL DE-N-ACETYLASE-RELATED"/>
    <property type="match status" value="1"/>
</dbReference>
<accession>A0A401YI90</accession>
<keyword evidence="5" id="KW-1185">Reference proteome</keyword>
<dbReference type="InterPro" id="IPR024078">
    <property type="entry name" value="LmbE-like_dom_sf"/>
</dbReference>
<name>A0A401YI90_9ACTN</name>
<dbReference type="PANTHER" id="PTHR12993:SF26">
    <property type="entry name" value="1D-MYO-INOSITOL 2-ACETAMIDO-2-DEOXY-ALPHA-D-GLUCOPYRANOSIDE DEACETYLASE"/>
    <property type="match status" value="1"/>
</dbReference>
<evidence type="ECO:0000313" key="4">
    <source>
        <dbReference type="EMBL" id="GCD94315.1"/>
    </source>
</evidence>
<dbReference type="Pfam" id="PF02585">
    <property type="entry name" value="PIG-L"/>
    <property type="match status" value="1"/>
</dbReference>
<dbReference type="Gene3D" id="2.120.10.70">
    <property type="entry name" value="Fucose-specific lectin"/>
    <property type="match status" value="1"/>
</dbReference>
<dbReference type="AlphaFoldDB" id="A0A401YI90"/>
<dbReference type="Gene3D" id="3.40.50.10320">
    <property type="entry name" value="LmbE-like"/>
    <property type="match status" value="1"/>
</dbReference>
<proteinExistence type="predicted"/>
<dbReference type="GO" id="GO:0016137">
    <property type="term" value="P:glycoside metabolic process"/>
    <property type="evidence" value="ECO:0007669"/>
    <property type="project" value="UniProtKB-ARBA"/>
</dbReference>
<dbReference type="SUPFAM" id="SSF89372">
    <property type="entry name" value="Fucose-specific lectin"/>
    <property type="match status" value="1"/>
</dbReference>
<dbReference type="OrthoDB" id="6064917at2"/>
<evidence type="ECO:0000259" key="3">
    <source>
        <dbReference type="Pfam" id="PF26607"/>
    </source>
</evidence>
<dbReference type="GO" id="GO:0016811">
    <property type="term" value="F:hydrolase activity, acting on carbon-nitrogen (but not peptide) bonds, in linear amides"/>
    <property type="evidence" value="ECO:0007669"/>
    <property type="project" value="TreeGrafter"/>
</dbReference>
<evidence type="ECO:0000256" key="1">
    <source>
        <dbReference type="ARBA" id="ARBA00022833"/>
    </source>
</evidence>
<gene>
    <name evidence="4" type="ORF">EHYA_01975</name>
</gene>
<feature type="compositionally biased region" description="Basic and acidic residues" evidence="2">
    <location>
        <begin position="230"/>
        <end position="258"/>
    </location>
</feature>
<dbReference type="EMBL" id="BIFH01000015">
    <property type="protein sequence ID" value="GCD94315.1"/>
    <property type="molecule type" value="Genomic_DNA"/>
</dbReference>